<accession>A0ABS8CRV3</accession>
<dbReference type="EMBL" id="JACDXX010000029">
    <property type="protein sequence ID" value="MCB5412136.1"/>
    <property type="molecule type" value="Genomic_DNA"/>
</dbReference>
<gene>
    <name evidence="1" type="ORF">H0485_19340</name>
</gene>
<organism evidence="1 2">
    <name type="scientific">Pseudogemmobacter faecipullorum</name>
    <dbReference type="NCBI Taxonomy" id="2755041"/>
    <lineage>
        <taxon>Bacteria</taxon>
        <taxon>Pseudomonadati</taxon>
        <taxon>Pseudomonadota</taxon>
        <taxon>Alphaproteobacteria</taxon>
        <taxon>Rhodobacterales</taxon>
        <taxon>Paracoccaceae</taxon>
        <taxon>Pseudogemmobacter</taxon>
    </lineage>
</organism>
<dbReference type="RefSeq" id="WP_226937560.1">
    <property type="nucleotide sequence ID" value="NZ_JACDXX010000029.1"/>
</dbReference>
<dbReference type="Proteomes" id="UP001198571">
    <property type="component" value="Unassembled WGS sequence"/>
</dbReference>
<comment type="caution">
    <text evidence="1">The sequence shown here is derived from an EMBL/GenBank/DDBJ whole genome shotgun (WGS) entry which is preliminary data.</text>
</comment>
<protein>
    <submittedName>
        <fullName evidence="1">Uncharacterized protein</fullName>
    </submittedName>
</protein>
<keyword evidence="2" id="KW-1185">Reference proteome</keyword>
<evidence type="ECO:0000313" key="1">
    <source>
        <dbReference type="EMBL" id="MCB5412136.1"/>
    </source>
</evidence>
<proteinExistence type="predicted"/>
<name>A0ABS8CRV3_9RHOB</name>
<sequence length="62" mass="6720">MKTHHIAGVAAIAFGLLTLISGGSALFGLVDMGAVVPFVLWFNFLGLCRKFPNRLKGSDRWT</sequence>
<evidence type="ECO:0000313" key="2">
    <source>
        <dbReference type="Proteomes" id="UP001198571"/>
    </source>
</evidence>
<reference evidence="1 2" key="1">
    <citation type="submission" date="2020-07" db="EMBL/GenBank/DDBJ databases">
        <title>Pseudogemmobacter sp. nov., isolated from poultry manure in Taiwan.</title>
        <authorList>
            <person name="Lin S.-Y."/>
            <person name="Tang Y.-S."/>
            <person name="Young C.-C."/>
        </authorList>
    </citation>
    <scope>NUCLEOTIDE SEQUENCE [LARGE SCALE GENOMIC DNA]</scope>
    <source>
        <strain evidence="1 2">CC-YST710</strain>
    </source>
</reference>